<dbReference type="GO" id="GO:0005524">
    <property type="term" value="F:ATP binding"/>
    <property type="evidence" value="ECO:0007669"/>
    <property type="project" value="InterPro"/>
</dbReference>
<dbReference type="GO" id="GO:0016020">
    <property type="term" value="C:membrane"/>
    <property type="evidence" value="ECO:0007669"/>
    <property type="project" value="InterPro"/>
</dbReference>
<keyword evidence="2" id="KW-1133">Transmembrane helix</keyword>
<dbReference type="AlphaFoldDB" id="X1IZN4"/>
<organism evidence="4">
    <name type="scientific">marine sediment metagenome</name>
    <dbReference type="NCBI Taxonomy" id="412755"/>
    <lineage>
        <taxon>unclassified sequences</taxon>
        <taxon>metagenomes</taxon>
        <taxon>ecological metagenomes</taxon>
    </lineage>
</organism>
<keyword evidence="1" id="KW-0812">Transmembrane</keyword>
<evidence type="ECO:0000256" key="2">
    <source>
        <dbReference type="ARBA" id="ARBA00022989"/>
    </source>
</evidence>
<dbReference type="EMBL" id="BARU01026169">
    <property type="protein sequence ID" value="GAH74720.1"/>
    <property type="molecule type" value="Genomic_DNA"/>
</dbReference>
<protein>
    <recommendedName>
        <fullName evidence="5">ABC transmembrane type-1 domain-containing protein</fullName>
    </recommendedName>
</protein>
<evidence type="ECO:0000256" key="3">
    <source>
        <dbReference type="ARBA" id="ARBA00023136"/>
    </source>
</evidence>
<feature type="non-terminal residue" evidence="4">
    <location>
        <position position="58"/>
    </location>
</feature>
<dbReference type="SUPFAM" id="SSF90123">
    <property type="entry name" value="ABC transporter transmembrane region"/>
    <property type="match status" value="1"/>
</dbReference>
<reference evidence="4" key="1">
    <citation type="journal article" date="2014" name="Front. Microbiol.">
        <title>High frequency of phylogenetically diverse reductive dehalogenase-homologous genes in deep subseafloor sedimentary metagenomes.</title>
        <authorList>
            <person name="Kawai M."/>
            <person name="Futagami T."/>
            <person name="Toyoda A."/>
            <person name="Takaki Y."/>
            <person name="Nishi S."/>
            <person name="Hori S."/>
            <person name="Arai W."/>
            <person name="Tsubouchi T."/>
            <person name="Morono Y."/>
            <person name="Uchiyama I."/>
            <person name="Ito T."/>
            <person name="Fujiyama A."/>
            <person name="Inagaki F."/>
            <person name="Takami H."/>
        </authorList>
    </citation>
    <scope>NUCLEOTIDE SEQUENCE</scope>
    <source>
        <strain evidence="4">Expedition CK06-06</strain>
    </source>
</reference>
<dbReference type="Gene3D" id="1.20.1560.10">
    <property type="entry name" value="ABC transporter type 1, transmembrane domain"/>
    <property type="match status" value="1"/>
</dbReference>
<evidence type="ECO:0000256" key="1">
    <source>
        <dbReference type="ARBA" id="ARBA00022692"/>
    </source>
</evidence>
<proteinExistence type="predicted"/>
<evidence type="ECO:0000313" key="4">
    <source>
        <dbReference type="EMBL" id="GAH74720.1"/>
    </source>
</evidence>
<keyword evidence="3" id="KW-0472">Membrane</keyword>
<evidence type="ECO:0008006" key="5">
    <source>
        <dbReference type="Google" id="ProtNLM"/>
    </source>
</evidence>
<gene>
    <name evidence="4" type="ORF">S03H2_42075</name>
</gene>
<dbReference type="InterPro" id="IPR036640">
    <property type="entry name" value="ABC1_TM_sf"/>
</dbReference>
<comment type="caution">
    <text evidence="4">The sequence shown here is derived from an EMBL/GenBank/DDBJ whole genome shotgun (WGS) entry which is preliminary data.</text>
</comment>
<name>X1IZN4_9ZZZZ</name>
<accession>X1IZN4</accession>
<sequence>MSDLRRILRFISPYKKEIAFATVFLGMVVFADLSIPRFIQVIIDNGVAKQDMDVILQT</sequence>